<dbReference type="Gene3D" id="2.60.120.330">
    <property type="entry name" value="B-lactam Antibiotic, Isopenicillin N Synthase, Chain"/>
    <property type="match status" value="1"/>
</dbReference>
<dbReference type="InterPro" id="IPR027443">
    <property type="entry name" value="IPNS-like_sf"/>
</dbReference>
<dbReference type="SUPFAM" id="SSF51197">
    <property type="entry name" value="Clavaminate synthase-like"/>
    <property type="match status" value="1"/>
</dbReference>
<feature type="domain" description="Fe2OG dioxygenase" evidence="5">
    <location>
        <begin position="187"/>
        <end position="284"/>
    </location>
</feature>
<reference evidence="6 7" key="1">
    <citation type="journal article" date="2022" name="Nat. Genet.">
        <title>Improved pea reference genome and pan-genome highlight genomic features and evolutionary characteristics.</title>
        <authorList>
            <person name="Yang T."/>
            <person name="Liu R."/>
            <person name="Luo Y."/>
            <person name="Hu S."/>
            <person name="Wang D."/>
            <person name="Wang C."/>
            <person name="Pandey M.K."/>
            <person name="Ge S."/>
            <person name="Xu Q."/>
            <person name="Li N."/>
            <person name="Li G."/>
            <person name="Huang Y."/>
            <person name="Saxena R.K."/>
            <person name="Ji Y."/>
            <person name="Li M."/>
            <person name="Yan X."/>
            <person name="He Y."/>
            <person name="Liu Y."/>
            <person name="Wang X."/>
            <person name="Xiang C."/>
            <person name="Varshney R.K."/>
            <person name="Ding H."/>
            <person name="Gao S."/>
            <person name="Zong X."/>
        </authorList>
    </citation>
    <scope>NUCLEOTIDE SEQUENCE [LARGE SCALE GENOMIC DNA]</scope>
    <source>
        <strain evidence="6 7">cv. Zhongwan 6</strain>
    </source>
</reference>
<dbReference type="Proteomes" id="UP001058974">
    <property type="component" value="Chromosome 5"/>
</dbReference>
<feature type="compositionally biased region" description="Low complexity" evidence="4">
    <location>
        <begin position="11"/>
        <end position="29"/>
    </location>
</feature>
<proteinExistence type="inferred from homology"/>
<protein>
    <recommendedName>
        <fullName evidence="5">Fe2OG dioxygenase domain-containing protein</fullName>
    </recommendedName>
</protein>
<dbReference type="InterPro" id="IPR005123">
    <property type="entry name" value="Oxoglu/Fe-dep_dioxygenase_dom"/>
</dbReference>
<evidence type="ECO:0000313" key="7">
    <source>
        <dbReference type="Proteomes" id="UP001058974"/>
    </source>
</evidence>
<evidence type="ECO:0000256" key="1">
    <source>
        <dbReference type="ARBA" id="ARBA00022723"/>
    </source>
</evidence>
<dbReference type="EMBL" id="JAMSHJ010000005">
    <property type="protein sequence ID" value="KAI5408675.1"/>
    <property type="molecule type" value="Genomic_DNA"/>
</dbReference>
<evidence type="ECO:0000313" key="6">
    <source>
        <dbReference type="EMBL" id="KAI5408675.1"/>
    </source>
</evidence>
<comment type="caution">
    <text evidence="6">The sequence shown here is derived from an EMBL/GenBank/DDBJ whole genome shotgun (WGS) entry which is preliminary data.</text>
</comment>
<evidence type="ECO:0000256" key="3">
    <source>
        <dbReference type="RuleBase" id="RU003682"/>
    </source>
</evidence>
<dbReference type="GO" id="GO:0046872">
    <property type="term" value="F:metal ion binding"/>
    <property type="evidence" value="ECO:0007669"/>
    <property type="project" value="UniProtKB-KW"/>
</dbReference>
<keyword evidence="2 3" id="KW-0408">Iron</keyword>
<name>A0A9D4WVY4_PEA</name>
<accession>A0A9D4WVY4</accession>
<feature type="region of interest" description="Disordered" evidence="4">
    <location>
        <begin position="1"/>
        <end position="35"/>
    </location>
</feature>
<evidence type="ECO:0000256" key="2">
    <source>
        <dbReference type="ARBA" id="ARBA00023004"/>
    </source>
</evidence>
<evidence type="ECO:0000256" key="4">
    <source>
        <dbReference type="SAM" id="MobiDB-lite"/>
    </source>
</evidence>
<dbReference type="Gramene" id="Psat05G0449200-T1">
    <property type="protein sequence ID" value="KAI5408675.1"/>
    <property type="gene ID" value="KIW84_054492"/>
</dbReference>
<dbReference type="InterPro" id="IPR050231">
    <property type="entry name" value="Iron_ascorbate_oxido_reductase"/>
</dbReference>
<organism evidence="6 7">
    <name type="scientific">Pisum sativum</name>
    <name type="common">Garden pea</name>
    <name type="synonym">Lathyrus oleraceus</name>
    <dbReference type="NCBI Taxonomy" id="3888"/>
    <lineage>
        <taxon>Eukaryota</taxon>
        <taxon>Viridiplantae</taxon>
        <taxon>Streptophyta</taxon>
        <taxon>Embryophyta</taxon>
        <taxon>Tracheophyta</taxon>
        <taxon>Spermatophyta</taxon>
        <taxon>Magnoliopsida</taxon>
        <taxon>eudicotyledons</taxon>
        <taxon>Gunneridae</taxon>
        <taxon>Pentapetalae</taxon>
        <taxon>rosids</taxon>
        <taxon>fabids</taxon>
        <taxon>Fabales</taxon>
        <taxon>Fabaceae</taxon>
        <taxon>Papilionoideae</taxon>
        <taxon>50 kb inversion clade</taxon>
        <taxon>NPAAA clade</taxon>
        <taxon>Hologalegina</taxon>
        <taxon>IRL clade</taxon>
        <taxon>Fabeae</taxon>
        <taxon>Lathyrus</taxon>
    </lineage>
</organism>
<sequence length="329" mass="37386">MDSYPPILRHQNNQPQNLTNPNNTTDPNPIQDSDPVPTIDLKYLNHKNLDEACKEWGLFRLVNHGIPLTLMEQLQDVTIQVFSLSFESKQEACNECPITYFWGTPALTPSGKALSNGTQNINWVEGFDVPLSKLEQFQHQVPSLESIRLLLLDYATHLSRIATTLFEAMAKSLDLNLKETKSYLAENTGIVRVYRYPRTDVGWGMEVHTDSSVLSILNQDDHVSGLQVLKDDQWLTVKPISNTLIINLGDMMQAISSDTYKSVSHRVKVEKDIERISICYFVFPGDGVMIESSKYKPFTYNDFREQVQQDIKALGHKVGLGRFHLNQDS</sequence>
<keyword evidence="1 3" id="KW-0479">Metal-binding</keyword>
<evidence type="ECO:0000259" key="5">
    <source>
        <dbReference type="PROSITE" id="PS51471"/>
    </source>
</evidence>
<gene>
    <name evidence="6" type="ORF">KIW84_054492</name>
</gene>
<dbReference type="InterPro" id="IPR026992">
    <property type="entry name" value="DIOX_N"/>
</dbReference>
<dbReference type="GO" id="GO:0016491">
    <property type="term" value="F:oxidoreductase activity"/>
    <property type="evidence" value="ECO:0007669"/>
    <property type="project" value="UniProtKB-KW"/>
</dbReference>
<dbReference type="PRINTS" id="PR00682">
    <property type="entry name" value="IPNSYNTHASE"/>
</dbReference>
<comment type="similarity">
    <text evidence="3">Belongs to the iron/ascorbate-dependent oxidoreductase family.</text>
</comment>
<keyword evidence="3" id="KW-0560">Oxidoreductase</keyword>
<dbReference type="Pfam" id="PF03171">
    <property type="entry name" value="2OG-FeII_Oxy"/>
    <property type="match status" value="1"/>
</dbReference>
<dbReference type="Pfam" id="PF14226">
    <property type="entry name" value="DIOX_N"/>
    <property type="match status" value="1"/>
</dbReference>
<keyword evidence="7" id="KW-1185">Reference proteome</keyword>
<dbReference type="AlphaFoldDB" id="A0A9D4WVY4"/>
<dbReference type="PANTHER" id="PTHR47990">
    <property type="entry name" value="2-OXOGLUTARATE (2OG) AND FE(II)-DEPENDENT OXYGENASE SUPERFAMILY PROTEIN-RELATED"/>
    <property type="match status" value="1"/>
</dbReference>
<dbReference type="InterPro" id="IPR044861">
    <property type="entry name" value="IPNS-like_FE2OG_OXY"/>
</dbReference>
<dbReference type="PROSITE" id="PS51471">
    <property type="entry name" value="FE2OG_OXY"/>
    <property type="match status" value="1"/>
</dbReference>